<dbReference type="Proteomes" id="UP000824120">
    <property type="component" value="Chromosome 5"/>
</dbReference>
<protein>
    <submittedName>
        <fullName evidence="1">Uncharacterized protein</fullName>
    </submittedName>
</protein>
<reference evidence="1 2" key="1">
    <citation type="submission" date="2020-09" db="EMBL/GenBank/DDBJ databases">
        <title>De no assembly of potato wild relative species, Solanum commersonii.</title>
        <authorList>
            <person name="Cho K."/>
        </authorList>
    </citation>
    <scope>NUCLEOTIDE SEQUENCE [LARGE SCALE GENOMIC DNA]</scope>
    <source>
        <strain evidence="1">LZ3.2</strain>
        <tissue evidence="1">Leaf</tissue>
    </source>
</reference>
<dbReference type="EMBL" id="JACXVP010000005">
    <property type="protein sequence ID" value="KAG5604943.1"/>
    <property type="molecule type" value="Genomic_DNA"/>
</dbReference>
<name>A0A9J5YZ04_SOLCO</name>
<sequence>MEPVDPDGQPGPFSRSNEPQSRHTFYFIDFCTSFNTLAIESVGPDSQTDLFSRLYKPRRGHTPHFVDFHMLYSIDFLVIPKFRHLSYGSCWLGAKPAYFQGQTIPGAGIAPFYRFSCAIVHRFFGYPKFRCKKCQKFLWTFVKTLAMEPVDHDGQTVPFLRSNEPRSRHTTYFANFRVI</sequence>
<evidence type="ECO:0000313" key="1">
    <source>
        <dbReference type="EMBL" id="KAG5604943.1"/>
    </source>
</evidence>
<evidence type="ECO:0000313" key="2">
    <source>
        <dbReference type="Proteomes" id="UP000824120"/>
    </source>
</evidence>
<comment type="caution">
    <text evidence="1">The sequence shown here is derived from an EMBL/GenBank/DDBJ whole genome shotgun (WGS) entry which is preliminary data.</text>
</comment>
<organism evidence="1 2">
    <name type="scientific">Solanum commersonii</name>
    <name type="common">Commerson's wild potato</name>
    <name type="synonym">Commerson's nightshade</name>
    <dbReference type="NCBI Taxonomy" id="4109"/>
    <lineage>
        <taxon>Eukaryota</taxon>
        <taxon>Viridiplantae</taxon>
        <taxon>Streptophyta</taxon>
        <taxon>Embryophyta</taxon>
        <taxon>Tracheophyta</taxon>
        <taxon>Spermatophyta</taxon>
        <taxon>Magnoliopsida</taxon>
        <taxon>eudicotyledons</taxon>
        <taxon>Gunneridae</taxon>
        <taxon>Pentapetalae</taxon>
        <taxon>asterids</taxon>
        <taxon>lamiids</taxon>
        <taxon>Solanales</taxon>
        <taxon>Solanaceae</taxon>
        <taxon>Solanoideae</taxon>
        <taxon>Solaneae</taxon>
        <taxon>Solanum</taxon>
    </lineage>
</organism>
<accession>A0A9J5YZ04</accession>
<dbReference type="AlphaFoldDB" id="A0A9J5YZ04"/>
<keyword evidence="2" id="KW-1185">Reference proteome</keyword>
<gene>
    <name evidence="1" type="ORF">H5410_026435</name>
</gene>
<proteinExistence type="predicted"/>